<feature type="compositionally biased region" description="Pro residues" evidence="1">
    <location>
        <begin position="8"/>
        <end position="19"/>
    </location>
</feature>
<dbReference type="PANTHER" id="PTHR45088">
    <property type="entry name" value="OSJNBA0022H21.17 PROTEIN"/>
    <property type="match status" value="1"/>
</dbReference>
<dbReference type="InterPro" id="IPR036047">
    <property type="entry name" value="F-box-like_dom_sf"/>
</dbReference>
<feature type="compositionally biased region" description="Basic residues" evidence="1">
    <location>
        <begin position="28"/>
        <end position="41"/>
    </location>
</feature>
<dbReference type="Pfam" id="PF08238">
    <property type="entry name" value="Sel1"/>
    <property type="match status" value="5"/>
</dbReference>
<evidence type="ECO:0000313" key="2">
    <source>
        <dbReference type="EMBL" id="RLM66257.1"/>
    </source>
</evidence>
<comment type="caution">
    <text evidence="2">The sequence shown here is derived from an EMBL/GenBank/DDBJ whole genome shotgun (WGS) entry which is preliminary data.</text>
</comment>
<accession>A0A3L6PX93</accession>
<dbReference type="SUPFAM" id="SSF81383">
    <property type="entry name" value="F-box domain"/>
    <property type="match status" value="1"/>
</dbReference>
<dbReference type="SUPFAM" id="SSF81901">
    <property type="entry name" value="HCP-like"/>
    <property type="match status" value="1"/>
</dbReference>
<sequence length="465" mass="50813">MDAGSQTWPPPAPSPPPFSSRPRASPSPHRRRRRHSKKQHKPPPAQPPPTPSPAPQGADFSALPPELVHRALAASCASDVAAASRACRAWRDALRPLREAAALHAYGRRVKHGPVAGAAARGGGGGWRIEAERQRALGLFLRAARLGSAAAMVDAGLMCWEEGRRVEAVEYYRSAAELGHPIGMCNLGVSYLEADPPKAEQAIRWFYPSASAGNARSQYNLGLCLQNGKGIKRNQKEAAKWYLRAAEGGNVRAMYNICLCYSYGEGLAQDPVRAKRWLQLAADCGHKKALYECGIKLCAAGDKVKSLTYLELATRRGETAAAHMRDVILESLSAASTQRALSDADKWKPRALHPRRCRFKTEPGKTNNMRDLLLDLEVAEKLLVCLPYGPLQDSHYELFLRKFAEDAYCNVLKDSKKSVVMIIFASVCGLTEQPTALGRTRLSALPGMALEMKTALSIFVVPARF</sequence>
<evidence type="ECO:0000313" key="3">
    <source>
        <dbReference type="Proteomes" id="UP000275267"/>
    </source>
</evidence>
<dbReference type="InterPro" id="IPR053301">
    <property type="entry name" value="F-box_motif"/>
</dbReference>
<dbReference type="Proteomes" id="UP000275267">
    <property type="component" value="Unassembled WGS sequence"/>
</dbReference>
<feature type="region of interest" description="Disordered" evidence="1">
    <location>
        <begin position="1"/>
        <end position="61"/>
    </location>
</feature>
<feature type="compositionally biased region" description="Pro residues" evidence="1">
    <location>
        <begin position="42"/>
        <end position="54"/>
    </location>
</feature>
<dbReference type="InterPro" id="IPR006597">
    <property type="entry name" value="Sel1-like"/>
</dbReference>
<dbReference type="STRING" id="4540.A0A3L6PX93"/>
<dbReference type="EMBL" id="PQIB02000015">
    <property type="protein sequence ID" value="RLM66257.1"/>
    <property type="molecule type" value="Genomic_DNA"/>
</dbReference>
<proteinExistence type="predicted"/>
<keyword evidence="3" id="KW-1185">Reference proteome</keyword>
<dbReference type="SMART" id="SM00671">
    <property type="entry name" value="SEL1"/>
    <property type="match status" value="4"/>
</dbReference>
<gene>
    <name evidence="2" type="ORF">C2845_PM16G13510</name>
</gene>
<dbReference type="InterPro" id="IPR011990">
    <property type="entry name" value="TPR-like_helical_dom_sf"/>
</dbReference>
<evidence type="ECO:0000256" key="1">
    <source>
        <dbReference type="SAM" id="MobiDB-lite"/>
    </source>
</evidence>
<dbReference type="AlphaFoldDB" id="A0A3L6PX93"/>
<reference evidence="3" key="1">
    <citation type="journal article" date="2019" name="Nat. Commun.">
        <title>The genome of broomcorn millet.</title>
        <authorList>
            <person name="Zou C."/>
            <person name="Miki D."/>
            <person name="Li D."/>
            <person name="Tang Q."/>
            <person name="Xiao L."/>
            <person name="Rajput S."/>
            <person name="Deng P."/>
            <person name="Jia W."/>
            <person name="Huang R."/>
            <person name="Zhang M."/>
            <person name="Sun Y."/>
            <person name="Hu J."/>
            <person name="Fu X."/>
            <person name="Schnable P.S."/>
            <person name="Li F."/>
            <person name="Zhang H."/>
            <person name="Feng B."/>
            <person name="Zhu X."/>
            <person name="Liu R."/>
            <person name="Schnable J.C."/>
            <person name="Zhu J.-K."/>
            <person name="Zhang H."/>
        </authorList>
    </citation>
    <scope>NUCLEOTIDE SEQUENCE [LARGE SCALE GENOMIC DNA]</scope>
</reference>
<protein>
    <submittedName>
        <fullName evidence="2">F-box protein</fullName>
    </submittedName>
</protein>
<dbReference type="OrthoDB" id="272077at2759"/>
<name>A0A3L6PX93_PANMI</name>
<dbReference type="PANTHER" id="PTHR45088:SF1">
    <property type="entry name" value="OS04G0476000 PROTEIN"/>
    <property type="match status" value="1"/>
</dbReference>
<dbReference type="Gene3D" id="1.25.40.10">
    <property type="entry name" value="Tetratricopeptide repeat domain"/>
    <property type="match status" value="2"/>
</dbReference>
<organism evidence="2 3">
    <name type="scientific">Panicum miliaceum</name>
    <name type="common">Proso millet</name>
    <name type="synonym">Broomcorn millet</name>
    <dbReference type="NCBI Taxonomy" id="4540"/>
    <lineage>
        <taxon>Eukaryota</taxon>
        <taxon>Viridiplantae</taxon>
        <taxon>Streptophyta</taxon>
        <taxon>Embryophyta</taxon>
        <taxon>Tracheophyta</taxon>
        <taxon>Spermatophyta</taxon>
        <taxon>Magnoliopsida</taxon>
        <taxon>Liliopsida</taxon>
        <taxon>Poales</taxon>
        <taxon>Poaceae</taxon>
        <taxon>PACMAD clade</taxon>
        <taxon>Panicoideae</taxon>
        <taxon>Panicodae</taxon>
        <taxon>Paniceae</taxon>
        <taxon>Panicinae</taxon>
        <taxon>Panicum</taxon>
        <taxon>Panicum sect. Panicum</taxon>
    </lineage>
</organism>